<accession>A0A518BM68</accession>
<dbReference type="Gene3D" id="3.30.1370.120">
    <property type="match status" value="1"/>
</dbReference>
<evidence type="ECO:0000259" key="1">
    <source>
        <dbReference type="Pfam" id="PF03958"/>
    </source>
</evidence>
<feature type="domain" description="NolW-like" evidence="1">
    <location>
        <begin position="2"/>
        <end position="44"/>
    </location>
</feature>
<reference evidence="2 3" key="1">
    <citation type="submission" date="2019-02" db="EMBL/GenBank/DDBJ databases">
        <title>Deep-cultivation of Planctomycetes and their phenomic and genomic characterization uncovers novel biology.</title>
        <authorList>
            <person name="Wiegand S."/>
            <person name="Jogler M."/>
            <person name="Boedeker C."/>
            <person name="Pinto D."/>
            <person name="Vollmers J."/>
            <person name="Rivas-Marin E."/>
            <person name="Kohn T."/>
            <person name="Peeters S.H."/>
            <person name="Heuer A."/>
            <person name="Rast P."/>
            <person name="Oberbeckmann S."/>
            <person name="Bunk B."/>
            <person name="Jeske O."/>
            <person name="Meyerdierks A."/>
            <person name="Storesund J.E."/>
            <person name="Kallscheuer N."/>
            <person name="Luecker S."/>
            <person name="Lage O.M."/>
            <person name="Pohl T."/>
            <person name="Merkel B.J."/>
            <person name="Hornburger P."/>
            <person name="Mueller R.-W."/>
            <person name="Bruemmer F."/>
            <person name="Labrenz M."/>
            <person name="Spormann A.M."/>
            <person name="Op den Camp H."/>
            <person name="Overmann J."/>
            <person name="Amann R."/>
            <person name="Jetten M.S.M."/>
            <person name="Mascher T."/>
            <person name="Medema M.H."/>
            <person name="Devos D.P."/>
            <person name="Kaster A.-K."/>
            <person name="Ovreas L."/>
            <person name="Rohde M."/>
            <person name="Galperin M.Y."/>
            <person name="Jogler C."/>
        </authorList>
    </citation>
    <scope>NUCLEOTIDE SEQUENCE [LARGE SCALE GENOMIC DNA]</scope>
    <source>
        <strain evidence="2 3">Pla133</strain>
    </source>
</reference>
<dbReference type="KEGG" id="pbap:Pla133_31280"/>
<dbReference type="Pfam" id="PF03958">
    <property type="entry name" value="Secretin_N"/>
    <property type="match status" value="1"/>
</dbReference>
<evidence type="ECO:0000313" key="2">
    <source>
        <dbReference type="EMBL" id="QDU68037.1"/>
    </source>
</evidence>
<evidence type="ECO:0000313" key="3">
    <source>
        <dbReference type="Proteomes" id="UP000316921"/>
    </source>
</evidence>
<dbReference type="InterPro" id="IPR005644">
    <property type="entry name" value="NolW-like"/>
</dbReference>
<organism evidence="2 3">
    <name type="scientific">Engelhardtia mirabilis</name>
    <dbReference type="NCBI Taxonomy" id="2528011"/>
    <lineage>
        <taxon>Bacteria</taxon>
        <taxon>Pseudomonadati</taxon>
        <taxon>Planctomycetota</taxon>
        <taxon>Planctomycetia</taxon>
        <taxon>Planctomycetia incertae sedis</taxon>
        <taxon>Engelhardtia</taxon>
    </lineage>
</organism>
<proteinExistence type="predicted"/>
<protein>
    <recommendedName>
        <fullName evidence="1">NolW-like domain-containing protein</fullName>
    </recommendedName>
</protein>
<dbReference type="Proteomes" id="UP000316921">
    <property type="component" value="Chromosome"/>
</dbReference>
<dbReference type="InterPro" id="IPR038591">
    <property type="entry name" value="NolW-like_sf"/>
</dbReference>
<sequence length="46" mass="5230">MTLRPLVPESLRLTANQRTNSSIVSGPLDQVDQLRALVDRLDREVR</sequence>
<keyword evidence="3" id="KW-1185">Reference proteome</keyword>
<gene>
    <name evidence="2" type="ORF">Pla133_31280</name>
</gene>
<name>A0A518BM68_9BACT</name>
<dbReference type="EMBL" id="CP036287">
    <property type="protein sequence ID" value="QDU68037.1"/>
    <property type="molecule type" value="Genomic_DNA"/>
</dbReference>
<dbReference type="AlphaFoldDB" id="A0A518BM68"/>